<evidence type="ECO:0000313" key="3">
    <source>
        <dbReference type="Proteomes" id="UP001629244"/>
    </source>
</evidence>
<dbReference type="PROSITE" id="PS51257">
    <property type="entry name" value="PROKAR_LIPOPROTEIN"/>
    <property type="match status" value="1"/>
</dbReference>
<feature type="transmembrane region" description="Helical" evidence="1">
    <location>
        <begin position="172"/>
        <end position="189"/>
    </location>
</feature>
<feature type="transmembrane region" description="Helical" evidence="1">
    <location>
        <begin position="368"/>
        <end position="385"/>
    </location>
</feature>
<feature type="transmembrane region" description="Helical" evidence="1">
    <location>
        <begin position="12"/>
        <end position="32"/>
    </location>
</feature>
<keyword evidence="1" id="KW-1133">Transmembrane helix</keyword>
<feature type="transmembrane region" description="Helical" evidence="1">
    <location>
        <begin position="335"/>
        <end position="356"/>
    </location>
</feature>
<feature type="transmembrane region" description="Helical" evidence="1">
    <location>
        <begin position="242"/>
        <end position="265"/>
    </location>
</feature>
<proteinExistence type="predicted"/>
<gene>
    <name evidence="2" type="ORF">ABS767_01860</name>
</gene>
<organism evidence="2 3">
    <name type="scientific">Sphingomonas plantiphila</name>
    <dbReference type="NCBI Taxonomy" id="3163295"/>
    <lineage>
        <taxon>Bacteria</taxon>
        <taxon>Pseudomonadati</taxon>
        <taxon>Pseudomonadota</taxon>
        <taxon>Alphaproteobacteria</taxon>
        <taxon>Sphingomonadales</taxon>
        <taxon>Sphingomonadaceae</taxon>
        <taxon>Sphingomonas</taxon>
    </lineage>
</organism>
<feature type="transmembrane region" description="Helical" evidence="1">
    <location>
        <begin position="201"/>
        <end position="230"/>
    </location>
</feature>
<feature type="transmembrane region" description="Helical" evidence="1">
    <location>
        <begin position="452"/>
        <end position="471"/>
    </location>
</feature>
<reference evidence="2 3" key="1">
    <citation type="submission" date="2024-06" db="EMBL/GenBank/DDBJ databases">
        <authorList>
            <person name="Kaempfer P."/>
            <person name="Viver T."/>
        </authorList>
    </citation>
    <scope>NUCLEOTIDE SEQUENCE [LARGE SCALE GENOMIC DNA]</scope>
    <source>
        <strain evidence="2 3">ST-64</strain>
    </source>
</reference>
<feature type="transmembrane region" description="Helical" evidence="1">
    <location>
        <begin position="120"/>
        <end position="138"/>
    </location>
</feature>
<accession>A0ABW8YHG5</accession>
<evidence type="ECO:0000313" key="2">
    <source>
        <dbReference type="EMBL" id="MFL9839696.1"/>
    </source>
</evidence>
<feature type="transmembrane region" description="Helical" evidence="1">
    <location>
        <begin position="309"/>
        <end position="328"/>
    </location>
</feature>
<evidence type="ECO:0000256" key="1">
    <source>
        <dbReference type="SAM" id="Phobius"/>
    </source>
</evidence>
<comment type="caution">
    <text evidence="2">The sequence shown here is derived from an EMBL/GenBank/DDBJ whole genome shotgun (WGS) entry which is preliminary data.</text>
</comment>
<keyword evidence="1" id="KW-0472">Membrane</keyword>
<feature type="transmembrane region" description="Helical" evidence="1">
    <location>
        <begin position="150"/>
        <end position="167"/>
    </location>
</feature>
<keyword evidence="1" id="KW-0812">Transmembrane</keyword>
<sequence length="477" mass="51649">MSSVWSRRRWHAPALLFALVWLSCVWFGSWAFNPNSATRILAATAIAETGSARIDDFGDMTIDKAQFDGHLYMDKAPGMTLMALPFVAVTNWATDRTSFDIAHRMFDPGAEAFLRLRMRIAIAFTGAVLTALAAIALLDLGTGITGSRTAGLFTASGFAFGTIVWGWTTTYFGHAATTALFVIALWAVWKGSNGDRPGRHALIASVALGWAVVVEHSAVLTGAPIALWALWRLRSWDRPAQLRTLGLSLTGGLIAAIPLFAYNIATFGDPFQTGYSGVVGFEGMKQGFFGLTYPKPDVLYEILIGKRRGIIWVAPVLALAPFGIWTLLRDPARRDIGAVAAVGAVICFLYHAAYVYWDGGNATGPRHALPAIAYLSIGLAGYWGSANRVEKWLGLGFLVASIAINLMLSATEILAPFVFPAPLTQFILPRFLAGEIRTIPNEFWGWSPLASMALYLGLAAILVVLFARAWGVRMSRG</sequence>
<protein>
    <submittedName>
        <fullName evidence="2">Uncharacterized protein</fullName>
    </submittedName>
</protein>
<name>A0ABW8YHG5_9SPHN</name>
<keyword evidence="3" id="KW-1185">Reference proteome</keyword>
<dbReference type="EMBL" id="JBELQC010000001">
    <property type="protein sequence ID" value="MFL9839696.1"/>
    <property type="molecule type" value="Genomic_DNA"/>
</dbReference>
<feature type="transmembrane region" description="Helical" evidence="1">
    <location>
        <begin position="392"/>
        <end position="419"/>
    </location>
</feature>
<dbReference type="Proteomes" id="UP001629244">
    <property type="component" value="Unassembled WGS sequence"/>
</dbReference>
<dbReference type="RefSeq" id="WP_408076662.1">
    <property type="nucleotide sequence ID" value="NZ_JBELQC010000001.1"/>
</dbReference>